<reference evidence="1" key="1">
    <citation type="submission" date="2018-05" db="EMBL/GenBank/DDBJ databases">
        <authorList>
            <person name="Lanie J.A."/>
            <person name="Ng W.-L."/>
            <person name="Kazmierczak K.M."/>
            <person name="Andrzejewski T.M."/>
            <person name="Davidsen T.M."/>
            <person name="Wayne K.J."/>
            <person name="Tettelin H."/>
            <person name="Glass J.I."/>
            <person name="Rusch D."/>
            <person name="Podicherti R."/>
            <person name="Tsui H.-C.T."/>
            <person name="Winkler M.E."/>
        </authorList>
    </citation>
    <scope>NUCLEOTIDE SEQUENCE</scope>
</reference>
<evidence type="ECO:0000313" key="1">
    <source>
        <dbReference type="EMBL" id="SVD00960.1"/>
    </source>
</evidence>
<organism evidence="1">
    <name type="scientific">marine metagenome</name>
    <dbReference type="NCBI Taxonomy" id="408172"/>
    <lineage>
        <taxon>unclassified sequences</taxon>
        <taxon>metagenomes</taxon>
        <taxon>ecological metagenomes</taxon>
    </lineage>
</organism>
<proteinExistence type="predicted"/>
<dbReference type="NCBIfam" id="TIGR02122">
    <property type="entry name" value="TRAP_TAXI"/>
    <property type="match status" value="1"/>
</dbReference>
<accession>A0A382RU09</accession>
<dbReference type="InterPro" id="IPR011852">
    <property type="entry name" value="TRAP_TAXI"/>
</dbReference>
<dbReference type="PANTHER" id="PTHR42941:SF1">
    <property type="entry name" value="SLL1037 PROTEIN"/>
    <property type="match status" value="1"/>
</dbReference>
<dbReference type="Pfam" id="PF16868">
    <property type="entry name" value="NMT1_3"/>
    <property type="match status" value="1"/>
</dbReference>
<dbReference type="Gene3D" id="3.40.190.10">
    <property type="entry name" value="Periplasmic binding protein-like II"/>
    <property type="match status" value="1"/>
</dbReference>
<feature type="non-terminal residue" evidence="1">
    <location>
        <position position="226"/>
    </location>
</feature>
<dbReference type="SUPFAM" id="SSF53850">
    <property type="entry name" value="Periplasmic binding protein-like II"/>
    <property type="match status" value="1"/>
</dbReference>
<dbReference type="PROSITE" id="PS51257">
    <property type="entry name" value="PROKAR_LIPOPROTEIN"/>
    <property type="match status" value="1"/>
</dbReference>
<protein>
    <recommendedName>
        <fullName evidence="2">C4-dicarboxylate ABC transporter substrate-binding protein</fullName>
    </recommendedName>
</protein>
<name>A0A382RU09_9ZZZZ</name>
<evidence type="ECO:0008006" key="2">
    <source>
        <dbReference type="Google" id="ProtNLM"/>
    </source>
</evidence>
<gene>
    <name evidence="1" type="ORF">METZ01_LOCUS353814</name>
</gene>
<dbReference type="AlphaFoldDB" id="A0A382RU09"/>
<dbReference type="EMBL" id="UINC01124069">
    <property type="protein sequence ID" value="SVD00960.1"/>
    <property type="molecule type" value="Genomic_DNA"/>
</dbReference>
<dbReference type="PANTHER" id="PTHR42941">
    <property type="entry name" value="SLL1037 PROTEIN"/>
    <property type="match status" value="1"/>
</dbReference>
<sequence length="226" mass="23484">MHRVATGLVAFAVAALGCIEPSELTQRLSIATGGTGGVYYPYGGGIAKAISDHLDGIEATAEVTAGTVDNLKFIANRSADLGFALADSLDDAYHGRAMFSDFGAVPARAIAVLYDNHNHLVTRLGSDISSVVDLTRRVVSTGAPGSGTEVSAFRILEASGVNPETDIRRQRLGASQSVDALRDGKIDAFFWSGGIPTGAVLDLASTPGFTVKLIPTGGLLPLLQKR</sequence>